<organism evidence="5 6">
    <name type="scientific">Hyphococcus luteus</name>
    <dbReference type="NCBI Taxonomy" id="2058213"/>
    <lineage>
        <taxon>Bacteria</taxon>
        <taxon>Pseudomonadati</taxon>
        <taxon>Pseudomonadota</taxon>
        <taxon>Alphaproteobacteria</taxon>
        <taxon>Parvularculales</taxon>
        <taxon>Parvularculaceae</taxon>
        <taxon>Hyphococcus</taxon>
    </lineage>
</organism>
<keyword evidence="1" id="KW-0175">Coiled coil</keyword>
<dbReference type="OrthoDB" id="9811754at2"/>
<dbReference type="Gene3D" id="1.10.287.470">
    <property type="entry name" value="Helix hairpin bin"/>
    <property type="match status" value="2"/>
</dbReference>
<dbReference type="PANTHER" id="PTHR30386">
    <property type="entry name" value="MEMBRANE FUSION SUBUNIT OF EMRAB-TOLC MULTIDRUG EFFLUX PUMP"/>
    <property type="match status" value="1"/>
</dbReference>
<feature type="domain" description="Multidrug resistance protein MdtA-like barrel-sandwich hybrid" evidence="4">
    <location>
        <begin position="69"/>
        <end position="263"/>
    </location>
</feature>
<dbReference type="Gene3D" id="2.40.30.170">
    <property type="match status" value="1"/>
</dbReference>
<keyword evidence="2" id="KW-1133">Transmembrane helix</keyword>
<proteinExistence type="predicted"/>
<keyword evidence="2" id="KW-0812">Transmembrane</keyword>
<dbReference type="Pfam" id="PF25917">
    <property type="entry name" value="BSH_RND"/>
    <property type="match status" value="1"/>
</dbReference>
<feature type="transmembrane region" description="Helical" evidence="2">
    <location>
        <begin position="30"/>
        <end position="52"/>
    </location>
</feature>
<evidence type="ECO:0000259" key="4">
    <source>
        <dbReference type="Pfam" id="PF25917"/>
    </source>
</evidence>
<comment type="caution">
    <text evidence="5">The sequence shown here is derived from an EMBL/GenBank/DDBJ whole genome shotgun (WGS) entry which is preliminary data.</text>
</comment>
<dbReference type="PANTHER" id="PTHR30386:SF24">
    <property type="entry name" value="MULTIDRUG RESISTANCE EFFLUX PUMP"/>
    <property type="match status" value="1"/>
</dbReference>
<keyword evidence="6" id="KW-1185">Reference proteome</keyword>
<dbReference type="Gene3D" id="2.40.50.100">
    <property type="match status" value="1"/>
</dbReference>
<dbReference type="InterPro" id="IPR050739">
    <property type="entry name" value="MFP"/>
</dbReference>
<dbReference type="GO" id="GO:0055085">
    <property type="term" value="P:transmembrane transport"/>
    <property type="evidence" value="ECO:0007669"/>
    <property type="project" value="InterPro"/>
</dbReference>
<feature type="domain" description="Multidrug resistance protein MdtA-like alpha-helical hairpin" evidence="3">
    <location>
        <begin position="138"/>
        <end position="200"/>
    </location>
</feature>
<evidence type="ECO:0000256" key="1">
    <source>
        <dbReference type="SAM" id="Coils"/>
    </source>
</evidence>
<reference evidence="5 6" key="1">
    <citation type="submission" date="2017-12" db="EMBL/GenBank/DDBJ databases">
        <authorList>
            <person name="Hurst M.R.H."/>
        </authorList>
    </citation>
    <scope>NUCLEOTIDE SEQUENCE [LARGE SCALE GENOMIC DNA]</scope>
    <source>
        <strain evidence="5 6">SY-3-19</strain>
    </source>
</reference>
<keyword evidence="2" id="KW-0472">Membrane</keyword>
<dbReference type="SUPFAM" id="SSF111369">
    <property type="entry name" value="HlyD-like secretion proteins"/>
    <property type="match status" value="3"/>
</dbReference>
<evidence type="ECO:0000313" key="5">
    <source>
        <dbReference type="EMBL" id="PQA86427.1"/>
    </source>
</evidence>
<feature type="coiled-coil region" evidence="1">
    <location>
        <begin position="175"/>
        <end position="209"/>
    </location>
</feature>
<dbReference type="EMBL" id="PJCH01000015">
    <property type="protein sequence ID" value="PQA86427.1"/>
    <property type="molecule type" value="Genomic_DNA"/>
</dbReference>
<accession>A0A2S7K1P7</accession>
<evidence type="ECO:0000259" key="3">
    <source>
        <dbReference type="Pfam" id="PF25876"/>
    </source>
</evidence>
<dbReference type="Pfam" id="PF25876">
    <property type="entry name" value="HH_MFP_RND"/>
    <property type="match status" value="1"/>
</dbReference>
<dbReference type="InterPro" id="IPR058624">
    <property type="entry name" value="MdtA-like_HH"/>
</dbReference>
<protein>
    <submittedName>
        <fullName evidence="5">Hemolysin D</fullName>
    </submittedName>
</protein>
<gene>
    <name evidence="5" type="ORF">CW354_19040</name>
</gene>
<dbReference type="InterPro" id="IPR058625">
    <property type="entry name" value="MdtA-like_BSH"/>
</dbReference>
<evidence type="ECO:0000313" key="6">
    <source>
        <dbReference type="Proteomes" id="UP000239504"/>
    </source>
</evidence>
<name>A0A2S7K1P7_9PROT</name>
<evidence type="ECO:0000256" key="2">
    <source>
        <dbReference type="SAM" id="Phobius"/>
    </source>
</evidence>
<dbReference type="AlphaFoldDB" id="A0A2S7K1P7"/>
<dbReference type="Proteomes" id="UP000239504">
    <property type="component" value="Unassembled WGS sequence"/>
</dbReference>
<sequence>MLAPAIYFSYYSVQYDIENPVCSVAPMRKIILAAFLALFSAAALFAGARWAFHGRFFQETDNAYVKADAVTVSAKIANRIARVAVEENAYVNQGDPLVLLENEDYAAARRQAEAEVAARKAALESIRQQITLADAKIADAAAAIKSAKAQLTLKQLDRKRTADLADRNVAARQSLDQANAGVENWSGKLESAEAALDAAKAAALVARAQKDEAQAALKKADALYETALLNEENTVVRAPRDGVVGNLAARDGQFVSPGQRLMSLVPLNDVYVVANFKETQIEGIYPGAKATLELDAFPGEEIIGEVENFSPASGSEFSLLPPENATGNFVKIVQRVPIRIRITEAPENVTILPGLSVTASVDTRTGDREAPVFSPRRHIEESPPISVAPQEMNTAG</sequence>